<organism evidence="10 11">
    <name type="scientific">Capronia epimyces CBS 606.96</name>
    <dbReference type="NCBI Taxonomy" id="1182542"/>
    <lineage>
        <taxon>Eukaryota</taxon>
        <taxon>Fungi</taxon>
        <taxon>Dikarya</taxon>
        <taxon>Ascomycota</taxon>
        <taxon>Pezizomycotina</taxon>
        <taxon>Eurotiomycetes</taxon>
        <taxon>Chaetothyriomycetidae</taxon>
        <taxon>Chaetothyriales</taxon>
        <taxon>Herpotrichiellaceae</taxon>
        <taxon>Capronia</taxon>
    </lineage>
</organism>
<keyword evidence="5 9" id="KW-0812">Transmembrane</keyword>
<dbReference type="GO" id="GO:0005886">
    <property type="term" value="C:plasma membrane"/>
    <property type="evidence" value="ECO:0007669"/>
    <property type="project" value="InterPro"/>
</dbReference>
<feature type="transmembrane region" description="Helical" evidence="9">
    <location>
        <begin position="47"/>
        <end position="72"/>
    </location>
</feature>
<feature type="compositionally biased region" description="Low complexity" evidence="8">
    <location>
        <begin position="308"/>
        <end position="319"/>
    </location>
</feature>
<feature type="transmembrane region" description="Helical" evidence="9">
    <location>
        <begin position="257"/>
        <end position="276"/>
    </location>
</feature>
<feature type="region of interest" description="Disordered" evidence="8">
    <location>
        <begin position="462"/>
        <end position="513"/>
    </location>
</feature>
<evidence type="ECO:0000256" key="5">
    <source>
        <dbReference type="ARBA" id="ARBA00022692"/>
    </source>
</evidence>
<keyword evidence="4" id="KW-0533">Nickel</keyword>
<evidence type="ECO:0000256" key="4">
    <source>
        <dbReference type="ARBA" id="ARBA00022596"/>
    </source>
</evidence>
<feature type="transmembrane region" description="Helical" evidence="9">
    <location>
        <begin position="427"/>
        <end position="450"/>
    </location>
</feature>
<dbReference type="Pfam" id="PF03824">
    <property type="entry name" value="NicO"/>
    <property type="match status" value="1"/>
</dbReference>
<feature type="region of interest" description="Disordered" evidence="8">
    <location>
        <begin position="535"/>
        <end position="554"/>
    </location>
</feature>
<evidence type="ECO:0000256" key="8">
    <source>
        <dbReference type="SAM" id="MobiDB-lite"/>
    </source>
</evidence>
<keyword evidence="7 9" id="KW-0472">Membrane</keyword>
<sequence length="554" mass="60473">MDQSAPLAADETVSKWRLQRLRRLRRQTHQQLLQVHGRIPYVRKVPLAAILVIALLILVNLVVWAICGLILASHTHLLSTAALAYTLGLRHALDADHISAIDLMTRRLIATGQRPVTVGTFFSLGHSTIVVVTSIVVAATAAGVSSRFDSFGTVGGIIGTSVSAAFLILLGLMNMYILYKLVVQIKKVIRMQPDQEAAEAWNVQGGGCLFRALKKMFRLIDRPWKMYPLGVLFGLGFDTSSEIALLGISSIQGARGTSMWLILVFPVLFTAGMCLVDTTDGALMMSLYVAPMGMGGDDDDDAKKDQNQDAGQAQNQNPNLGQDDDQGQQHHHHHQQQVDQQIYADTAEPLILEDIEGQTHSTIPASTTTPAARVKDPLTFLYYSIVLTTLTVMCAIIIGVIQLLSLILNVASPTGKFWDGVETAGEYYEVIGGAICGSFLVFGGLSVLCYKPWRRWVDAEREKMKSSQARNPHSLSLSRSRSSRPDGDNGVAEVETETEEDDDPRRRAVMAARHGDAELIDIDVERTTTTHRVAGKAFDGHEPGSVHVAASRSD</sequence>
<comment type="caution">
    <text evidence="10">The sequence shown here is derived from an EMBL/GenBank/DDBJ whole genome shotgun (WGS) entry which is preliminary data.</text>
</comment>
<dbReference type="InterPro" id="IPR011541">
    <property type="entry name" value="Ni/Co_transpt_high_affinity"/>
</dbReference>
<evidence type="ECO:0000313" key="11">
    <source>
        <dbReference type="Proteomes" id="UP000019478"/>
    </source>
</evidence>
<gene>
    <name evidence="10" type="ORF">A1O3_06548</name>
</gene>
<dbReference type="InterPro" id="IPR004688">
    <property type="entry name" value="Ni/Co_transpt"/>
</dbReference>
<dbReference type="GeneID" id="19170656"/>
<dbReference type="EMBL" id="AMGY01000005">
    <property type="protein sequence ID" value="EXJ82733.1"/>
    <property type="molecule type" value="Genomic_DNA"/>
</dbReference>
<evidence type="ECO:0000313" key="10">
    <source>
        <dbReference type="EMBL" id="EXJ82733.1"/>
    </source>
</evidence>
<reference evidence="10 11" key="1">
    <citation type="submission" date="2013-03" db="EMBL/GenBank/DDBJ databases">
        <title>The Genome Sequence of Capronia epimyces CBS 606.96.</title>
        <authorList>
            <consortium name="The Broad Institute Genomics Platform"/>
            <person name="Cuomo C."/>
            <person name="de Hoog S."/>
            <person name="Gorbushina A."/>
            <person name="Walker B."/>
            <person name="Young S.K."/>
            <person name="Zeng Q."/>
            <person name="Gargeya S."/>
            <person name="Fitzgerald M."/>
            <person name="Haas B."/>
            <person name="Abouelleil A."/>
            <person name="Allen A.W."/>
            <person name="Alvarado L."/>
            <person name="Arachchi H.M."/>
            <person name="Berlin A.M."/>
            <person name="Chapman S.B."/>
            <person name="Gainer-Dewar J."/>
            <person name="Goldberg J."/>
            <person name="Griggs A."/>
            <person name="Gujja S."/>
            <person name="Hansen M."/>
            <person name="Howarth C."/>
            <person name="Imamovic A."/>
            <person name="Ireland A."/>
            <person name="Larimer J."/>
            <person name="McCowan C."/>
            <person name="Murphy C."/>
            <person name="Pearson M."/>
            <person name="Poon T.W."/>
            <person name="Priest M."/>
            <person name="Roberts A."/>
            <person name="Saif S."/>
            <person name="Shea T."/>
            <person name="Sisk P."/>
            <person name="Sykes S."/>
            <person name="Wortman J."/>
            <person name="Nusbaum C."/>
            <person name="Birren B."/>
        </authorList>
    </citation>
    <scope>NUCLEOTIDE SEQUENCE [LARGE SCALE GENOMIC DNA]</scope>
    <source>
        <strain evidence="10 11">CBS 606.96</strain>
    </source>
</reference>
<keyword evidence="3" id="KW-0813">Transport</keyword>
<proteinExistence type="inferred from homology"/>
<dbReference type="HOGENOM" id="CLU_036094_0_1_1"/>
<comment type="subcellular location">
    <subcellularLocation>
        <location evidence="1">Endomembrane system</location>
        <topology evidence="1">Multi-pass membrane protein</topology>
    </subcellularLocation>
</comment>
<keyword evidence="11" id="KW-1185">Reference proteome</keyword>
<dbReference type="Proteomes" id="UP000019478">
    <property type="component" value="Unassembled WGS sequence"/>
</dbReference>
<evidence type="ECO:0000256" key="3">
    <source>
        <dbReference type="ARBA" id="ARBA00022448"/>
    </source>
</evidence>
<dbReference type="AlphaFoldDB" id="W9XR76"/>
<dbReference type="RefSeq" id="XP_007734856.1">
    <property type="nucleotide sequence ID" value="XM_007736666.1"/>
</dbReference>
<evidence type="ECO:0000256" key="1">
    <source>
        <dbReference type="ARBA" id="ARBA00004127"/>
    </source>
</evidence>
<evidence type="ECO:0000256" key="9">
    <source>
        <dbReference type="SAM" id="Phobius"/>
    </source>
</evidence>
<protein>
    <submittedName>
        <fullName evidence="10">High-affinity nickel-transporter</fullName>
    </submittedName>
</protein>
<dbReference type="PANTHER" id="PTHR31611:SF0">
    <property type="entry name" value="HIGH-AFFINITY NICKEL TRANSPORT PROTEIN NIC1"/>
    <property type="match status" value="1"/>
</dbReference>
<evidence type="ECO:0000256" key="2">
    <source>
        <dbReference type="ARBA" id="ARBA00010892"/>
    </source>
</evidence>
<feature type="transmembrane region" description="Helical" evidence="9">
    <location>
        <begin position="116"/>
        <end position="142"/>
    </location>
</feature>
<accession>W9XR76</accession>
<feature type="region of interest" description="Disordered" evidence="8">
    <location>
        <begin position="296"/>
        <end position="339"/>
    </location>
</feature>
<dbReference type="eggNOG" id="ENOG502RIYK">
    <property type="taxonomic scope" value="Eukaryota"/>
</dbReference>
<dbReference type="GO" id="GO:0012505">
    <property type="term" value="C:endomembrane system"/>
    <property type="evidence" value="ECO:0007669"/>
    <property type="project" value="UniProtKB-SubCell"/>
</dbReference>
<dbReference type="GO" id="GO:0015099">
    <property type="term" value="F:nickel cation transmembrane transporter activity"/>
    <property type="evidence" value="ECO:0007669"/>
    <property type="project" value="InterPro"/>
</dbReference>
<keyword evidence="6 9" id="KW-1133">Transmembrane helix</keyword>
<name>W9XR76_9EURO</name>
<evidence type="ECO:0000256" key="6">
    <source>
        <dbReference type="ARBA" id="ARBA00022989"/>
    </source>
</evidence>
<dbReference type="OrthoDB" id="5197598at2759"/>
<dbReference type="PANTHER" id="PTHR31611">
    <property type="entry name" value="HIGH-AFFINITY NICKEL TRANSPORT PROTEIN NIC1"/>
    <property type="match status" value="1"/>
</dbReference>
<feature type="transmembrane region" description="Helical" evidence="9">
    <location>
        <begin position="154"/>
        <end position="179"/>
    </location>
</feature>
<comment type="similarity">
    <text evidence="2">Belongs to the NiCoT transporter (TC 2.A.52) family.</text>
</comment>
<evidence type="ECO:0000256" key="7">
    <source>
        <dbReference type="ARBA" id="ARBA00023136"/>
    </source>
</evidence>
<feature type="transmembrane region" description="Helical" evidence="9">
    <location>
        <begin position="226"/>
        <end position="251"/>
    </location>
</feature>
<feature type="transmembrane region" description="Helical" evidence="9">
    <location>
        <begin position="380"/>
        <end position="407"/>
    </location>
</feature>
<dbReference type="STRING" id="1182542.W9XR76"/>